<dbReference type="PROSITE" id="PS00137">
    <property type="entry name" value="SUBTILASE_HIS"/>
    <property type="match status" value="1"/>
</dbReference>
<dbReference type="InterPro" id="IPR046450">
    <property type="entry name" value="PA_dom_sf"/>
</dbReference>
<keyword evidence="9" id="KW-0614">Plasmid</keyword>
<dbReference type="InterPro" id="IPR017296">
    <property type="entry name" value="Peptidase_S8A_SAM-P45"/>
</dbReference>
<dbReference type="GO" id="GO:0004252">
    <property type="term" value="F:serine-type endopeptidase activity"/>
    <property type="evidence" value="ECO:0007669"/>
    <property type="project" value="UniProtKB-UniRule"/>
</dbReference>
<keyword evidence="4 6" id="KW-0720">Serine protease</keyword>
<gene>
    <name evidence="9" type="ORF">DN051_43825</name>
</gene>
<evidence type="ECO:0000256" key="5">
    <source>
        <dbReference type="PIRSR" id="PIRSR615500-1"/>
    </source>
</evidence>
<keyword evidence="2 6" id="KW-0645">Protease</keyword>
<dbReference type="PANTHER" id="PTHR43399:SF4">
    <property type="entry name" value="CELL WALL-ASSOCIATED PROTEASE"/>
    <property type="match status" value="1"/>
</dbReference>
<evidence type="ECO:0000259" key="8">
    <source>
        <dbReference type="Pfam" id="PF00082"/>
    </source>
</evidence>
<dbReference type="AlphaFoldDB" id="A0A2Z4JFA0"/>
<name>A0A2Z4JFA0_9ACTN</name>
<evidence type="ECO:0000256" key="2">
    <source>
        <dbReference type="ARBA" id="ARBA00022670"/>
    </source>
</evidence>
<protein>
    <recommendedName>
        <fullName evidence="8">Peptidase S8/S53 domain-containing protein</fullName>
    </recommendedName>
</protein>
<sequence length="1193" mass="126382">MITGDKVTVTPGAKGRPSSLSVEERPGASGSVRTVTDDSGTYVFPADAHPYVASGVLDKRLFNVTDLISQGYDDEHTSGLPLIVTREAGASRLPAADLPGVAIKRQLESIDGEAVVADRSRVTSLWRALVPTSEEKADRKAAEPPSLAGGIEKIWLDGKAEATLADSTAQIGAPGVWEDGATGAGVKVAVLDGGIDAGHPDLEKRIVSSRSFIPGEDVTDRRGHGTHVASILAGTGAASAGKERGVAPGADLIIGKVLDSQGTGTLSSIIEGMEWAAKTEKAKIINMSLGIAAVHTQDDPTSQSVNQLSKETGALFVIAAGNSGKEAPSYTVYAPGTAESALTVGAVDSAEKIADFSSSGPREGDDGLKPEVTAPGVGILAARSQYSNGEGYYTTKNGTSMATPHVAGAAALLAEKHPDWSGQQLKDALMSTSKITPDITPYLGGSGRVDASAAFRAQVVASGKVDTGLIKWSRDPQPVERHITYTNHGNSPVTLRLMLDRGQSPSSLFALGSDQIVVPANDSASVNLVIDPRGIATGGYTGQVIAQDSTGAVVAHTVLSTRTDSERYDLTLRAKDRDGQPMTGDVVLKGSKESEARYLSVPATGMTLHLPTDTYTAMMFKEVRGAHGPGSVGVALLGDPEVELTDPRVVSFDASQAVQVQALTPKPSMPVSTRVEYRRTFTTTQPQDGVVMDAMKINSTYDSVWAQPSPENVKLGAFDFTTRWRAPQTPLAVSRGSQELDVLTQPGTKPLPDGTTELDAVFAGTGTASEYAHLSVRGKAAVVRHNSSIPAYEQTRAAHAAGVKLLLVVNDGDRRLYKWYGQDDHATPGPLAVASVTKDGGEALIAQIAASPRKSLRLRATAHPTPAYLYDLVSHHVGGIPKDLTYRADSRNLARVDVTFGQKEGTPVRETRLDFARYADIVWSFEAEPVTRGSRTDWVSTDAGVKWQQEVTVDRVVREASELVTYHAGETHQERWITPIVRPRMIGADLPTRDGSSLFFNAPAWASGGAAHSGSTDWANGLSQRTSLHQGNALIAESDSGRGAGWDLSPDRLPYRLVVDATNDNRAYSRYSTSTHTEWSFVSGEAEQATVPLVQLDYAVDLDLDGSARRIADLSITPSVLGAPATKVSSVRLEVSYDDGATWHRQKAIRHDGSWTTVLIAPHSASFVSLRTTATDEKGSSVSQTIIRAHGLK</sequence>
<feature type="active site" description="Charge relay system" evidence="5 6">
    <location>
        <position position="224"/>
    </location>
</feature>
<dbReference type="InterPro" id="IPR023828">
    <property type="entry name" value="Peptidase_S8_Ser-AS"/>
</dbReference>
<dbReference type="PROSITE" id="PS00138">
    <property type="entry name" value="SUBTILASE_SER"/>
    <property type="match status" value="1"/>
</dbReference>
<evidence type="ECO:0000256" key="4">
    <source>
        <dbReference type="ARBA" id="ARBA00022825"/>
    </source>
</evidence>
<dbReference type="Gene3D" id="3.40.50.200">
    <property type="entry name" value="Peptidase S8/S53 domain"/>
    <property type="match status" value="1"/>
</dbReference>
<dbReference type="Gene3D" id="3.50.30.30">
    <property type="match status" value="1"/>
</dbReference>
<dbReference type="InterPro" id="IPR000209">
    <property type="entry name" value="Peptidase_S8/S53_dom"/>
</dbReference>
<evidence type="ECO:0000256" key="1">
    <source>
        <dbReference type="ARBA" id="ARBA00011073"/>
    </source>
</evidence>
<dbReference type="KEGG" id="scad:DN051_43825"/>
<dbReference type="PANTHER" id="PTHR43399">
    <property type="entry name" value="SUBTILISIN-RELATED"/>
    <property type="match status" value="1"/>
</dbReference>
<dbReference type="Proteomes" id="UP000249616">
    <property type="component" value="Plasmid unnamed1"/>
</dbReference>
<dbReference type="PRINTS" id="PR00723">
    <property type="entry name" value="SUBTILISIN"/>
</dbReference>
<evidence type="ECO:0000256" key="7">
    <source>
        <dbReference type="SAM" id="MobiDB-lite"/>
    </source>
</evidence>
<dbReference type="EMBL" id="CP030074">
    <property type="protein sequence ID" value="AWW43668.1"/>
    <property type="molecule type" value="Genomic_DNA"/>
</dbReference>
<geneLocation type="plasmid" evidence="9 10">
    <name>unnamed1</name>
</geneLocation>
<dbReference type="InterPro" id="IPR022398">
    <property type="entry name" value="Peptidase_S8_His-AS"/>
</dbReference>
<feature type="domain" description="Peptidase S8/S53" evidence="8">
    <location>
        <begin position="183"/>
        <end position="433"/>
    </location>
</feature>
<keyword evidence="10" id="KW-1185">Reference proteome</keyword>
<reference evidence="10" key="1">
    <citation type="submission" date="2018-06" db="EMBL/GenBank/DDBJ databases">
        <authorList>
            <person name="Li K."/>
        </authorList>
    </citation>
    <scope>NUCLEOTIDE SEQUENCE [LARGE SCALE GENOMIC DNA]</scope>
    <source>
        <strain evidence="10">ZFG47</strain>
        <plasmid evidence="10">unnamed1</plasmid>
    </source>
</reference>
<dbReference type="InterPro" id="IPR051048">
    <property type="entry name" value="Peptidase_S8/S53_subtilisin"/>
</dbReference>
<accession>A0A2Z4JFA0</accession>
<feature type="region of interest" description="Disordered" evidence="7">
    <location>
        <begin position="1"/>
        <end position="34"/>
    </location>
</feature>
<dbReference type="PROSITE" id="PS51892">
    <property type="entry name" value="SUBTILASE"/>
    <property type="match status" value="1"/>
</dbReference>
<dbReference type="SUPFAM" id="SSF52025">
    <property type="entry name" value="PA domain"/>
    <property type="match status" value="1"/>
</dbReference>
<dbReference type="PIRSF" id="PIRSF037852">
    <property type="entry name" value="Subtilisin_rel_SAV5721"/>
    <property type="match status" value="1"/>
</dbReference>
<dbReference type="InterPro" id="IPR036852">
    <property type="entry name" value="Peptidase_S8/S53_dom_sf"/>
</dbReference>
<proteinExistence type="inferred from homology"/>
<organism evidence="9 10">
    <name type="scientific">Streptomyces cadmiisoli</name>
    <dbReference type="NCBI Taxonomy" id="2184053"/>
    <lineage>
        <taxon>Bacteria</taxon>
        <taxon>Bacillati</taxon>
        <taxon>Actinomycetota</taxon>
        <taxon>Actinomycetes</taxon>
        <taxon>Kitasatosporales</taxon>
        <taxon>Streptomycetaceae</taxon>
        <taxon>Streptomyces</taxon>
        <taxon>Streptomyces aurantiacus group</taxon>
    </lineage>
</organism>
<evidence type="ECO:0000313" key="9">
    <source>
        <dbReference type="EMBL" id="AWW43668.1"/>
    </source>
</evidence>
<dbReference type="GO" id="GO:0006508">
    <property type="term" value="P:proteolysis"/>
    <property type="evidence" value="ECO:0007669"/>
    <property type="project" value="UniProtKB-KW"/>
</dbReference>
<evidence type="ECO:0000256" key="3">
    <source>
        <dbReference type="ARBA" id="ARBA00022801"/>
    </source>
</evidence>
<feature type="active site" description="Charge relay system" evidence="5 6">
    <location>
        <position position="192"/>
    </location>
</feature>
<dbReference type="SUPFAM" id="SSF52743">
    <property type="entry name" value="Subtilisin-like"/>
    <property type="match status" value="1"/>
</dbReference>
<evidence type="ECO:0000313" key="10">
    <source>
        <dbReference type="Proteomes" id="UP000249616"/>
    </source>
</evidence>
<dbReference type="InterPro" id="IPR015500">
    <property type="entry name" value="Peptidase_S8_subtilisin-rel"/>
</dbReference>
<feature type="active site" description="Charge relay system" evidence="5 6">
    <location>
        <position position="400"/>
    </location>
</feature>
<dbReference type="Pfam" id="PF00082">
    <property type="entry name" value="Peptidase_S8"/>
    <property type="match status" value="1"/>
</dbReference>
<evidence type="ECO:0000256" key="6">
    <source>
        <dbReference type="PROSITE-ProRule" id="PRU01240"/>
    </source>
</evidence>
<keyword evidence="3 6" id="KW-0378">Hydrolase</keyword>
<comment type="similarity">
    <text evidence="1 6">Belongs to the peptidase S8 family.</text>
</comment>